<dbReference type="EMBL" id="ADKM02000084">
    <property type="protein sequence ID" value="EGC02968.1"/>
    <property type="molecule type" value="Genomic_DNA"/>
</dbReference>
<organism evidence="1 2">
    <name type="scientific">Ruminococcus albus 8</name>
    <dbReference type="NCBI Taxonomy" id="246199"/>
    <lineage>
        <taxon>Bacteria</taxon>
        <taxon>Bacillati</taxon>
        <taxon>Bacillota</taxon>
        <taxon>Clostridia</taxon>
        <taxon>Eubacteriales</taxon>
        <taxon>Oscillospiraceae</taxon>
        <taxon>Ruminococcus</taxon>
    </lineage>
</organism>
<reference evidence="1 2" key="1">
    <citation type="submission" date="2011-02" db="EMBL/GenBank/DDBJ databases">
        <authorList>
            <person name="Nelson K.E."/>
            <person name="Sutton G."/>
            <person name="Torralba M."/>
            <person name="Durkin S."/>
            <person name="Harkins D."/>
            <person name="Montgomery R."/>
            <person name="Ziemer C."/>
            <person name="Klaassens E."/>
            <person name="Ocuiv P."/>
            <person name="Morrison M."/>
        </authorList>
    </citation>
    <scope>NUCLEOTIDE SEQUENCE [LARGE SCALE GENOMIC DNA]</scope>
    <source>
        <strain evidence="1 2">8</strain>
    </source>
</reference>
<dbReference type="eggNOG" id="COG4626">
    <property type="taxonomic scope" value="Bacteria"/>
</dbReference>
<keyword evidence="2" id="KW-1185">Reference proteome</keyword>
<sequence>MPEAEKRIGRQFPTQSVVLPYTQTKGGEAILLYDQSSRKTMEWQQSMLYDIMATDDDGLWVHIKFGYSIPRRNGKSEIAVARAIWGLLHDEAVLYTAHLTNTSTTAFLKIVKILDEMGFVENDDIKVTRQKGGERIEMLKGGGGYINFLTRTGTGGLGEGLFSPQNLR</sequence>
<dbReference type="Proteomes" id="UP000004259">
    <property type="component" value="Unassembled WGS sequence"/>
</dbReference>
<dbReference type="OrthoDB" id="9760250at2"/>
<dbReference type="AlphaFoldDB" id="E9SCM4"/>
<dbReference type="Gene3D" id="3.40.50.300">
    <property type="entry name" value="P-loop containing nucleotide triphosphate hydrolases"/>
    <property type="match status" value="1"/>
</dbReference>
<protein>
    <submittedName>
        <fullName evidence="1">Conserved domain protein</fullName>
    </submittedName>
</protein>
<evidence type="ECO:0000313" key="1">
    <source>
        <dbReference type="EMBL" id="EGC02968.1"/>
    </source>
</evidence>
<accession>E9SCM4</accession>
<comment type="caution">
    <text evidence="1">The sequence shown here is derived from an EMBL/GenBank/DDBJ whole genome shotgun (WGS) entry which is preliminary data.</text>
</comment>
<dbReference type="RefSeq" id="WP_002849846.1">
    <property type="nucleotide sequence ID" value="NZ_ADKM02000084.1"/>
</dbReference>
<name>E9SCM4_RUMAL</name>
<gene>
    <name evidence="1" type="ORF">CUS_4491</name>
</gene>
<dbReference type="InterPro" id="IPR027417">
    <property type="entry name" value="P-loop_NTPase"/>
</dbReference>
<proteinExistence type="predicted"/>
<evidence type="ECO:0000313" key="2">
    <source>
        <dbReference type="Proteomes" id="UP000004259"/>
    </source>
</evidence>